<reference evidence="1" key="1">
    <citation type="journal article" date="2015" name="Genome Biol. Evol.">
        <title>Organellar Genomes of White Spruce (Picea glauca): Assembly and Annotation.</title>
        <authorList>
            <person name="Jackman S.D."/>
            <person name="Warren R.L."/>
            <person name="Gibb E.A."/>
            <person name="Vandervalk B.P."/>
            <person name="Mohamadi H."/>
            <person name="Chu J."/>
            <person name="Raymond A."/>
            <person name="Pleasance S."/>
            <person name="Coope R."/>
            <person name="Wildung M.R."/>
            <person name="Ritland C.E."/>
            <person name="Bousquet J."/>
            <person name="Jones S.J."/>
            <person name="Bohlmann J."/>
            <person name="Birol I."/>
        </authorList>
    </citation>
    <scope>NUCLEOTIDE SEQUENCE [LARGE SCALE GENOMIC DNA]</scope>
    <source>
        <tissue evidence="1">Flushing bud</tissue>
    </source>
</reference>
<name>A0A117NHP8_PICGL</name>
<dbReference type="EMBL" id="LKAM01000005">
    <property type="protein sequence ID" value="KUM48727.1"/>
    <property type="molecule type" value="Genomic_DNA"/>
</dbReference>
<gene>
    <name evidence="1" type="ORF">ABT39_MTgene4742</name>
</gene>
<sequence>MAGFVSDIQIWSTGFARKNLLLLSLSCDTFGTVTSPLATSNKSSLEKGYLLLLLVDVSINT</sequence>
<protein>
    <submittedName>
        <fullName evidence="1">Uncharacterized protein</fullName>
    </submittedName>
</protein>
<comment type="caution">
    <text evidence="1">The sequence shown here is derived from an EMBL/GenBank/DDBJ whole genome shotgun (WGS) entry which is preliminary data.</text>
</comment>
<dbReference type="AlphaFoldDB" id="A0A117NHP8"/>
<keyword evidence="1" id="KW-0496">Mitochondrion</keyword>
<proteinExistence type="predicted"/>
<accession>A0A117NHP8</accession>
<organism evidence="1">
    <name type="scientific">Picea glauca</name>
    <name type="common">White spruce</name>
    <name type="synonym">Pinus glauca</name>
    <dbReference type="NCBI Taxonomy" id="3330"/>
    <lineage>
        <taxon>Eukaryota</taxon>
        <taxon>Viridiplantae</taxon>
        <taxon>Streptophyta</taxon>
        <taxon>Embryophyta</taxon>
        <taxon>Tracheophyta</taxon>
        <taxon>Spermatophyta</taxon>
        <taxon>Pinopsida</taxon>
        <taxon>Pinidae</taxon>
        <taxon>Conifers I</taxon>
        <taxon>Pinales</taxon>
        <taxon>Pinaceae</taxon>
        <taxon>Picea</taxon>
    </lineage>
</organism>
<geneLocation type="mitochondrion" evidence="1"/>
<evidence type="ECO:0000313" key="1">
    <source>
        <dbReference type="EMBL" id="KUM48727.1"/>
    </source>
</evidence>